<keyword evidence="1" id="KW-0732">Signal</keyword>
<feature type="chain" id="PRO_5045222691" description="DUF922 domain-containing protein" evidence="1">
    <location>
        <begin position="24"/>
        <end position="186"/>
    </location>
</feature>
<gene>
    <name evidence="2" type="ORF">ACFSYC_01750</name>
</gene>
<dbReference type="EMBL" id="JBHUON010000001">
    <property type="protein sequence ID" value="MFD2863399.1"/>
    <property type="molecule type" value="Genomic_DNA"/>
</dbReference>
<sequence length="186" mass="21731">MRDRFVAMMFGLLCLNIANPAAAQPYRQLTTSDFRGTPRPGANGAIAHTKCSINFRYEGVGQGNSFRLVSNVSLMVDPYYSWIDLKRVTSPKQLDRILNHEQGHYMISYMEQQELTRQVNRLTFDAYNYKYQASNLFNRIHAKYEELNRNYDAGTQNMRDEEQQRSWDVYFKKRLTFAPPAEAEGY</sequence>
<keyword evidence="3" id="KW-1185">Reference proteome</keyword>
<dbReference type="Pfam" id="PF06037">
    <property type="entry name" value="DUF922"/>
    <property type="match status" value="1"/>
</dbReference>
<organism evidence="2 3">
    <name type="scientific">Mucilaginibacter antarcticus</name>
    <dbReference type="NCBI Taxonomy" id="1855725"/>
    <lineage>
        <taxon>Bacteria</taxon>
        <taxon>Pseudomonadati</taxon>
        <taxon>Bacteroidota</taxon>
        <taxon>Sphingobacteriia</taxon>
        <taxon>Sphingobacteriales</taxon>
        <taxon>Sphingobacteriaceae</taxon>
        <taxon>Mucilaginibacter</taxon>
    </lineage>
</organism>
<evidence type="ECO:0000256" key="1">
    <source>
        <dbReference type="SAM" id="SignalP"/>
    </source>
</evidence>
<name>A0ABW5XLC8_9SPHI</name>
<dbReference type="InterPro" id="IPR010321">
    <property type="entry name" value="DUF922"/>
</dbReference>
<comment type="caution">
    <text evidence="2">The sequence shown here is derived from an EMBL/GenBank/DDBJ whole genome shotgun (WGS) entry which is preliminary data.</text>
</comment>
<reference evidence="3" key="1">
    <citation type="journal article" date="2019" name="Int. J. Syst. Evol. Microbiol.">
        <title>The Global Catalogue of Microorganisms (GCM) 10K type strain sequencing project: providing services to taxonomists for standard genome sequencing and annotation.</title>
        <authorList>
            <consortium name="The Broad Institute Genomics Platform"/>
            <consortium name="The Broad Institute Genome Sequencing Center for Infectious Disease"/>
            <person name="Wu L."/>
            <person name="Ma J."/>
        </authorList>
    </citation>
    <scope>NUCLEOTIDE SEQUENCE [LARGE SCALE GENOMIC DNA]</scope>
    <source>
        <strain evidence="3">KCTC 52232</strain>
    </source>
</reference>
<feature type="signal peptide" evidence="1">
    <location>
        <begin position="1"/>
        <end position="23"/>
    </location>
</feature>
<evidence type="ECO:0000313" key="2">
    <source>
        <dbReference type="EMBL" id="MFD2863399.1"/>
    </source>
</evidence>
<evidence type="ECO:0000313" key="3">
    <source>
        <dbReference type="Proteomes" id="UP001597601"/>
    </source>
</evidence>
<dbReference type="Proteomes" id="UP001597601">
    <property type="component" value="Unassembled WGS sequence"/>
</dbReference>
<accession>A0ABW5XLC8</accession>
<proteinExistence type="predicted"/>
<protein>
    <recommendedName>
        <fullName evidence="4">DUF922 domain-containing protein</fullName>
    </recommendedName>
</protein>
<dbReference type="RefSeq" id="WP_377122879.1">
    <property type="nucleotide sequence ID" value="NZ_JBHUHN010000001.1"/>
</dbReference>
<evidence type="ECO:0008006" key="4">
    <source>
        <dbReference type="Google" id="ProtNLM"/>
    </source>
</evidence>